<comment type="caution">
    <text evidence="2">The sequence shown here is derived from an EMBL/GenBank/DDBJ whole genome shotgun (WGS) entry which is preliminary data.</text>
</comment>
<protein>
    <submittedName>
        <fullName evidence="2">Uncharacterized protein</fullName>
    </submittedName>
</protein>
<evidence type="ECO:0000313" key="3">
    <source>
        <dbReference type="Proteomes" id="UP000231279"/>
    </source>
</evidence>
<dbReference type="PANTHER" id="PTHR38384">
    <property type="entry name" value="MEMBRANE LIPOPROTEIN-RELATED"/>
    <property type="match status" value="1"/>
</dbReference>
<dbReference type="Proteomes" id="UP000231279">
    <property type="component" value="Unassembled WGS sequence"/>
</dbReference>
<evidence type="ECO:0000256" key="1">
    <source>
        <dbReference type="SAM" id="MobiDB-lite"/>
    </source>
</evidence>
<dbReference type="EMBL" id="NKXS01000564">
    <property type="protein sequence ID" value="PIN23478.1"/>
    <property type="molecule type" value="Genomic_DNA"/>
</dbReference>
<name>A0A2G9I137_9LAMI</name>
<accession>A0A2G9I137</accession>
<dbReference type="PANTHER" id="PTHR38384:SF2">
    <property type="entry name" value="MEMBRANE LIPOPROTEIN"/>
    <property type="match status" value="1"/>
</dbReference>
<sequence>MGRKEAQLAVTDTYPQNKEDNREKTYQTNAYRKLTYIKLENGNLTFYVLAIEIHNCINVAIRLLIETRYGFMFGRESARKELGDLIKNLRRSNSDPASTATQPRSSLKIGRKYNRIRHLRV</sequence>
<gene>
    <name evidence="2" type="ORF">CDL12_03795</name>
</gene>
<keyword evidence="3" id="KW-1185">Reference proteome</keyword>
<feature type="region of interest" description="Disordered" evidence="1">
    <location>
        <begin position="1"/>
        <end position="25"/>
    </location>
</feature>
<organism evidence="2 3">
    <name type="scientific">Handroanthus impetiginosus</name>
    <dbReference type="NCBI Taxonomy" id="429701"/>
    <lineage>
        <taxon>Eukaryota</taxon>
        <taxon>Viridiplantae</taxon>
        <taxon>Streptophyta</taxon>
        <taxon>Embryophyta</taxon>
        <taxon>Tracheophyta</taxon>
        <taxon>Spermatophyta</taxon>
        <taxon>Magnoliopsida</taxon>
        <taxon>eudicotyledons</taxon>
        <taxon>Gunneridae</taxon>
        <taxon>Pentapetalae</taxon>
        <taxon>asterids</taxon>
        <taxon>lamiids</taxon>
        <taxon>Lamiales</taxon>
        <taxon>Bignoniaceae</taxon>
        <taxon>Crescentiina</taxon>
        <taxon>Tabebuia alliance</taxon>
        <taxon>Handroanthus</taxon>
    </lineage>
</organism>
<dbReference type="AlphaFoldDB" id="A0A2G9I137"/>
<evidence type="ECO:0000313" key="2">
    <source>
        <dbReference type="EMBL" id="PIN23478.1"/>
    </source>
</evidence>
<proteinExistence type="predicted"/>
<reference evidence="3" key="1">
    <citation type="journal article" date="2018" name="Gigascience">
        <title>Genome assembly of the Pink Ipe (Handroanthus impetiginosus, Bignoniaceae), a highly valued, ecologically keystone Neotropical timber forest tree.</title>
        <authorList>
            <person name="Silva-Junior O.B."/>
            <person name="Grattapaglia D."/>
            <person name="Novaes E."/>
            <person name="Collevatti R.G."/>
        </authorList>
    </citation>
    <scope>NUCLEOTIDE SEQUENCE [LARGE SCALE GENOMIC DNA]</scope>
    <source>
        <strain evidence="3">cv. UFG-1</strain>
    </source>
</reference>